<dbReference type="AlphaFoldDB" id="X1UFY0"/>
<reference evidence="2" key="1">
    <citation type="journal article" date="2014" name="Front. Microbiol.">
        <title>High frequency of phylogenetically diverse reductive dehalogenase-homologous genes in deep subseafloor sedimentary metagenomes.</title>
        <authorList>
            <person name="Kawai M."/>
            <person name="Futagami T."/>
            <person name="Toyoda A."/>
            <person name="Takaki Y."/>
            <person name="Nishi S."/>
            <person name="Hori S."/>
            <person name="Arai W."/>
            <person name="Tsubouchi T."/>
            <person name="Morono Y."/>
            <person name="Uchiyama I."/>
            <person name="Ito T."/>
            <person name="Fujiyama A."/>
            <person name="Inagaki F."/>
            <person name="Takami H."/>
        </authorList>
    </citation>
    <scope>NUCLEOTIDE SEQUENCE</scope>
    <source>
        <strain evidence="2">Expedition CK06-06</strain>
    </source>
</reference>
<dbReference type="Gene3D" id="3.40.50.360">
    <property type="match status" value="1"/>
</dbReference>
<feature type="non-terminal residue" evidence="2">
    <location>
        <position position="1"/>
    </location>
</feature>
<evidence type="ECO:0000259" key="1">
    <source>
        <dbReference type="PROSITE" id="PS50902"/>
    </source>
</evidence>
<dbReference type="EMBL" id="BARW01042739">
    <property type="protein sequence ID" value="GAJ16408.1"/>
    <property type="molecule type" value="Genomic_DNA"/>
</dbReference>
<feature type="non-terminal residue" evidence="2">
    <location>
        <position position="54"/>
    </location>
</feature>
<dbReference type="GO" id="GO:0010181">
    <property type="term" value="F:FMN binding"/>
    <property type="evidence" value="ECO:0007669"/>
    <property type="project" value="InterPro"/>
</dbReference>
<name>X1UFY0_9ZZZZ</name>
<protein>
    <recommendedName>
        <fullName evidence="1">Flavodoxin-like domain-containing protein</fullName>
    </recommendedName>
</protein>
<gene>
    <name evidence="2" type="ORF">S12H4_63131</name>
</gene>
<dbReference type="PROSITE" id="PS50902">
    <property type="entry name" value="FLAVODOXIN_LIKE"/>
    <property type="match status" value="1"/>
</dbReference>
<dbReference type="InterPro" id="IPR029039">
    <property type="entry name" value="Flavoprotein-like_sf"/>
</dbReference>
<sequence length="54" mass="5693">PYISMHGTTREMVKYLVDALTGKGVTVEQFNLAVTDIGKLAIALVDAATIVIGS</sequence>
<dbReference type="InterPro" id="IPR008254">
    <property type="entry name" value="Flavodoxin/NO_synth"/>
</dbReference>
<organism evidence="2">
    <name type="scientific">marine sediment metagenome</name>
    <dbReference type="NCBI Taxonomy" id="412755"/>
    <lineage>
        <taxon>unclassified sequences</taxon>
        <taxon>metagenomes</taxon>
        <taxon>ecological metagenomes</taxon>
    </lineage>
</organism>
<accession>X1UFY0</accession>
<dbReference type="SUPFAM" id="SSF52218">
    <property type="entry name" value="Flavoproteins"/>
    <property type="match status" value="1"/>
</dbReference>
<feature type="domain" description="Flavodoxin-like" evidence="1">
    <location>
        <begin position="1"/>
        <end position="54"/>
    </location>
</feature>
<proteinExistence type="predicted"/>
<comment type="caution">
    <text evidence="2">The sequence shown here is derived from an EMBL/GenBank/DDBJ whole genome shotgun (WGS) entry which is preliminary data.</text>
</comment>
<evidence type="ECO:0000313" key="2">
    <source>
        <dbReference type="EMBL" id="GAJ16408.1"/>
    </source>
</evidence>